<keyword evidence="2" id="KW-0695">RNA-directed DNA polymerase</keyword>
<protein>
    <submittedName>
        <fullName evidence="2">RNA-directed DNA polymerase (Reverse transcriptase)</fullName>
    </submittedName>
</protein>
<proteinExistence type="predicted"/>
<dbReference type="CDD" id="cd01651">
    <property type="entry name" value="RT_G2_intron"/>
    <property type="match status" value="1"/>
</dbReference>
<evidence type="ECO:0000313" key="2">
    <source>
        <dbReference type="EMBL" id="ADN12075.1"/>
    </source>
</evidence>
<feature type="domain" description="Reverse transcriptase" evidence="1">
    <location>
        <begin position="38"/>
        <end position="341"/>
    </location>
</feature>
<dbReference type="InterPro" id="IPR000477">
    <property type="entry name" value="RT_dom"/>
</dbReference>
<gene>
    <name evidence="2" type="ordered locus">Cyan7822_0021</name>
</gene>
<dbReference type="Pfam" id="PF08388">
    <property type="entry name" value="GIIM"/>
    <property type="match status" value="1"/>
</dbReference>
<evidence type="ECO:0000313" key="3">
    <source>
        <dbReference type="Proteomes" id="UP000008206"/>
    </source>
</evidence>
<evidence type="ECO:0000259" key="1">
    <source>
        <dbReference type="PROSITE" id="PS50878"/>
    </source>
</evidence>
<dbReference type="PANTHER" id="PTHR34047:SF10">
    <property type="entry name" value="GROUP II INTRON-ASSOCIATED OPEN READING FRAME"/>
    <property type="match status" value="1"/>
</dbReference>
<dbReference type="GO" id="GO:0003964">
    <property type="term" value="F:RNA-directed DNA polymerase activity"/>
    <property type="evidence" value="ECO:0007669"/>
    <property type="project" value="UniProtKB-KW"/>
</dbReference>
<dbReference type="EMBL" id="CP002198">
    <property type="protein sequence ID" value="ADN12075.1"/>
    <property type="molecule type" value="Genomic_DNA"/>
</dbReference>
<organism evidence="2 3">
    <name type="scientific">Gloeothece verrucosa (strain PCC 7822)</name>
    <name type="common">Cyanothece sp. (strain PCC 7822)</name>
    <dbReference type="NCBI Taxonomy" id="497965"/>
    <lineage>
        <taxon>Bacteria</taxon>
        <taxon>Bacillati</taxon>
        <taxon>Cyanobacteriota</taxon>
        <taxon>Cyanophyceae</taxon>
        <taxon>Oscillatoriophycideae</taxon>
        <taxon>Chroococcales</taxon>
        <taxon>Aphanothecaceae</taxon>
        <taxon>Gloeothece</taxon>
        <taxon>Gloeothece verrucosa</taxon>
    </lineage>
</organism>
<name>E0UGI0_GLOV7</name>
<dbReference type="HOGENOM" id="CLU_013584_15_4_3"/>
<accession>E0UGI0</accession>
<dbReference type="PROSITE" id="PS50878">
    <property type="entry name" value="RT_POL"/>
    <property type="match status" value="1"/>
</dbReference>
<dbReference type="SUPFAM" id="SSF56672">
    <property type="entry name" value="DNA/RNA polymerases"/>
    <property type="match status" value="1"/>
</dbReference>
<keyword evidence="2" id="KW-0808">Transferase</keyword>
<dbReference type="InterPro" id="IPR051083">
    <property type="entry name" value="GrpII_Intron_Splice-Mob/Def"/>
</dbReference>
<dbReference type="InterPro" id="IPR025960">
    <property type="entry name" value="RVT_N"/>
</dbReference>
<dbReference type="Proteomes" id="UP000008206">
    <property type="component" value="Chromosome"/>
</dbReference>
<dbReference type="KEGG" id="cyj:Cyan7822_0021"/>
<dbReference type="Pfam" id="PF00078">
    <property type="entry name" value="RVT_1"/>
    <property type="match status" value="1"/>
</dbReference>
<keyword evidence="3" id="KW-1185">Reference proteome</keyword>
<dbReference type="InterPro" id="IPR013597">
    <property type="entry name" value="Mat_intron_G2"/>
</dbReference>
<keyword evidence="2" id="KW-0548">Nucleotidyltransferase</keyword>
<dbReference type="OrthoDB" id="416072at2"/>
<dbReference type="AlphaFoldDB" id="E0UGI0"/>
<dbReference type="Pfam" id="PF13655">
    <property type="entry name" value="RVT_N"/>
    <property type="match status" value="1"/>
</dbReference>
<reference evidence="3" key="1">
    <citation type="journal article" date="2011" name="MBio">
        <title>Novel metabolic attributes of the genus Cyanothece, comprising a group of unicellular nitrogen-fixing Cyanobacteria.</title>
        <authorList>
            <person name="Bandyopadhyay A."/>
            <person name="Elvitigala T."/>
            <person name="Welsh E."/>
            <person name="Stockel J."/>
            <person name="Liberton M."/>
            <person name="Min H."/>
            <person name="Sherman L.A."/>
            <person name="Pakrasi H.B."/>
        </authorList>
    </citation>
    <scope>NUCLEOTIDE SEQUENCE [LARGE SCALE GENOMIC DNA]</scope>
    <source>
        <strain evidence="3">PCC 7822</strain>
    </source>
</reference>
<dbReference type="InterPro" id="IPR043502">
    <property type="entry name" value="DNA/RNA_pol_sf"/>
</dbReference>
<dbReference type="eggNOG" id="COG3344">
    <property type="taxonomic scope" value="Bacteria"/>
</dbReference>
<dbReference type="PANTHER" id="PTHR34047">
    <property type="entry name" value="NUCLEAR INTRON MATURASE 1, MITOCHONDRIAL-RELATED"/>
    <property type="match status" value="1"/>
</dbReference>
<sequence>MWNVKVQVAMNKSKTSLKTTVEWKDINWRTLERRVFKLQKRIYKAAERGDNKAVRRLQKTLANSWSAKALATRKVTQDNKGKKIAGIDGIKWLNSPQKIQLAQTLKLNGKAKAARQIEIPQDERKEKPPFKIPTLEDRAKQALLQLALEPEWEAKFDGNSYGKRPKRSYHDAIEAIFSAIKQQPKYVLDADLSQCFDTITPEKLLAKLNSLPKFRRQIKTWLKSGLIDSAKFFEYPEGTAQSRGISPLLANIVLHALENDLKRKFSRQNLGMVPQLPDMIRYADDFVILHPDLNTVIKCKEFIAQWLSEMGLNLKPEKTNITHTLNNHQGKTGFDFLGFKIKQFKVSKNLSSQGFKTLITPSQKAQEQHLKAIHKVIYDLSNASQESLIRKLNPIIQGWCQYYSPLCSTEILAKIDHLIQIKLMRWGFRKHNGKSKAWVINKYWNTVNGDNWVFSQQENGAITEKLMRHHRQVKDSHVNRVERSQISHQLKTRNHVSCIHDKNHVTEERNEVKISRSVLKTSSSGDRIA</sequence>